<proteinExistence type="predicted"/>
<evidence type="ECO:0000256" key="1">
    <source>
        <dbReference type="SAM" id="MobiDB-lite"/>
    </source>
</evidence>
<feature type="compositionally biased region" description="Basic residues" evidence="1">
    <location>
        <begin position="77"/>
        <end position="86"/>
    </location>
</feature>
<organism evidence="3">
    <name type="scientific">Oryza brachyantha</name>
    <name type="common">malo sina</name>
    <dbReference type="NCBI Taxonomy" id="4533"/>
    <lineage>
        <taxon>Eukaryota</taxon>
        <taxon>Viridiplantae</taxon>
        <taxon>Streptophyta</taxon>
        <taxon>Embryophyta</taxon>
        <taxon>Tracheophyta</taxon>
        <taxon>Spermatophyta</taxon>
        <taxon>Magnoliopsida</taxon>
        <taxon>Liliopsida</taxon>
        <taxon>Poales</taxon>
        <taxon>Poaceae</taxon>
        <taxon>BOP clade</taxon>
        <taxon>Oryzoideae</taxon>
        <taxon>Oryzeae</taxon>
        <taxon>Oryzinae</taxon>
        <taxon>Oryza</taxon>
    </lineage>
</organism>
<feature type="compositionally biased region" description="Basic residues" evidence="1">
    <location>
        <begin position="260"/>
        <end position="273"/>
    </location>
</feature>
<feature type="compositionally biased region" description="Basic residues" evidence="1">
    <location>
        <begin position="144"/>
        <end position="163"/>
    </location>
</feature>
<dbReference type="Proteomes" id="UP000006038">
    <property type="component" value="Chromosome 1"/>
</dbReference>
<protein>
    <submittedName>
        <fullName evidence="3">Uncharacterized protein</fullName>
    </submittedName>
</protein>
<feature type="compositionally biased region" description="Basic residues" evidence="1">
    <location>
        <begin position="209"/>
        <end position="232"/>
    </location>
</feature>
<reference evidence="3" key="2">
    <citation type="submission" date="2013-04" db="UniProtKB">
        <authorList>
            <consortium name="EnsemblPlants"/>
        </authorList>
    </citation>
    <scope>IDENTIFICATION</scope>
</reference>
<evidence type="ECO:0000256" key="2">
    <source>
        <dbReference type="SAM" id="SignalP"/>
    </source>
</evidence>
<reference evidence="3" key="1">
    <citation type="journal article" date="2013" name="Nat. Commun.">
        <title>Whole-genome sequencing of Oryza brachyantha reveals mechanisms underlying Oryza genome evolution.</title>
        <authorList>
            <person name="Chen J."/>
            <person name="Huang Q."/>
            <person name="Gao D."/>
            <person name="Wang J."/>
            <person name="Lang Y."/>
            <person name="Liu T."/>
            <person name="Li B."/>
            <person name="Bai Z."/>
            <person name="Luis Goicoechea J."/>
            <person name="Liang C."/>
            <person name="Chen C."/>
            <person name="Zhang W."/>
            <person name="Sun S."/>
            <person name="Liao Y."/>
            <person name="Zhang X."/>
            <person name="Yang L."/>
            <person name="Song C."/>
            <person name="Wang M."/>
            <person name="Shi J."/>
            <person name="Liu G."/>
            <person name="Liu J."/>
            <person name="Zhou H."/>
            <person name="Zhou W."/>
            <person name="Yu Q."/>
            <person name="An N."/>
            <person name="Chen Y."/>
            <person name="Cai Q."/>
            <person name="Wang B."/>
            <person name="Liu B."/>
            <person name="Min J."/>
            <person name="Huang Y."/>
            <person name="Wu H."/>
            <person name="Li Z."/>
            <person name="Zhang Y."/>
            <person name="Yin Y."/>
            <person name="Song W."/>
            <person name="Jiang J."/>
            <person name="Jackson S.A."/>
            <person name="Wing R.A."/>
            <person name="Wang J."/>
            <person name="Chen M."/>
        </authorList>
    </citation>
    <scope>NUCLEOTIDE SEQUENCE [LARGE SCALE GENOMIC DNA]</scope>
    <source>
        <strain evidence="3">cv. IRGC 101232</strain>
    </source>
</reference>
<feature type="chain" id="PRO_5003772361" evidence="2">
    <location>
        <begin position="27"/>
        <end position="370"/>
    </location>
</feature>
<evidence type="ECO:0000313" key="3">
    <source>
        <dbReference type="EnsemblPlants" id="OB01G54050.1"/>
    </source>
</evidence>
<dbReference type="EnsemblPlants" id="OB01G54050.1">
    <property type="protein sequence ID" value="OB01G54050.1"/>
    <property type="gene ID" value="OB01G54050"/>
</dbReference>
<accession>J3L849</accession>
<feature type="signal peptide" evidence="2">
    <location>
        <begin position="1"/>
        <end position="26"/>
    </location>
</feature>
<feature type="compositionally biased region" description="Basic residues" evidence="1">
    <location>
        <begin position="297"/>
        <end position="312"/>
    </location>
</feature>
<feature type="compositionally biased region" description="Basic and acidic residues" evidence="1">
    <location>
        <begin position="99"/>
        <end position="110"/>
    </location>
</feature>
<dbReference type="OMA" id="VNCHISE"/>
<keyword evidence="4" id="KW-1185">Reference proteome</keyword>
<evidence type="ECO:0000313" key="4">
    <source>
        <dbReference type="Proteomes" id="UP000006038"/>
    </source>
</evidence>
<feature type="compositionally biased region" description="Low complexity" evidence="1">
    <location>
        <begin position="113"/>
        <end position="129"/>
    </location>
</feature>
<feature type="region of interest" description="Disordered" evidence="1">
    <location>
        <begin position="64"/>
        <end position="370"/>
    </location>
</feature>
<name>J3L849_ORYBR</name>
<dbReference type="HOGENOM" id="CLU_749233_0_0_1"/>
<dbReference type="Gramene" id="OB01G54050.1">
    <property type="protein sequence ID" value="OB01G54050.1"/>
    <property type="gene ID" value="OB01G54050"/>
</dbReference>
<feature type="compositionally biased region" description="Basic residues" evidence="1">
    <location>
        <begin position="352"/>
        <end position="363"/>
    </location>
</feature>
<keyword evidence="2" id="KW-0732">Signal</keyword>
<sequence length="370" mass="41113">MASGRTAMAAATLLVLGASLCLLVSGGVPAAAAGGGGEKKKKFAPAVGEGAVVRVLQEELPAGGVRGAGVPEEGRRQGRRPRRRAHPAPLPRLLRQRLRRLDPPDEDARRAGQRAGAAAQRDAPAVGAQGRRRHPRPAGEGVRPRRLLLRHPHHRRPRLRQTGRRAGVQGAAWAARRSDVRDEGAGAGRAPAAELQGPRAPLLPGQAQPRRRRPHRALRRPHRRPRPLHLLRRPPLPAGGRHHGQVVRRPPQAHLPRQEHHQHHRQRHPHAQHLRQQVLRRPAQPAGPLHLRPGPLRQRHHQAARHQVRRRPVSLLRPVRLLRRQDGPDPGAHRLAGTGPRQLLRPQPRRPPVVRRRGDRRRRGGEPRAL</sequence>
<dbReference type="AlphaFoldDB" id="J3L849"/>